<evidence type="ECO:0000313" key="16">
    <source>
        <dbReference type="Proteomes" id="UP000516443"/>
    </source>
</evidence>
<evidence type="ECO:0000256" key="3">
    <source>
        <dbReference type="ARBA" id="ARBA00008605"/>
    </source>
</evidence>
<comment type="subcellular location">
    <subcellularLocation>
        <location evidence="2">Host cytoplasm</location>
    </subcellularLocation>
    <subcellularLocation>
        <location evidence="1">Host nucleus</location>
    </subcellularLocation>
</comment>
<comment type="function">
    <text evidence="10">Plays a major role to prevent cellular inhibition of viral genome replication. Assembles an SCF-like E3 ubiquitin ligase complex based on the cellular proteins ELOB, ELOC, CUL5 and RBX1, in cooperation with viral E4orf6. This viral RING-type ligase ubiquitinates cellular substrates and targets them to proteasomal degradation: TP53/p53, LIG4, MRE11-RAD50-NBS1 (MRN) complex, ITGA3, DAXX and BLM. E1B-55K probably acts as the substrate-specific adapter of the SCF-like E3 ubiquitin ligase complex. Degradation of host TP53/p53 activity is essential for preventing E1A-induced TP53 accumulation that would otherwise lead to cell apoptosis and growth arrest. E1B-55K also inactivates TP53 transcription-factor activity by binding its transactivation domain. E1B-55K also functions as a SUMO1 E3 ligase for TP53 which causes the latter to be sequestered in promyelocytic leukemia (PML) nuclear bodies thereby contributing to maximal inhibition of TP53 function.</text>
</comment>
<dbReference type="EMBL" id="MN411632">
    <property type="protein sequence ID" value="QNQ79204.1"/>
    <property type="molecule type" value="Genomic_DNA"/>
</dbReference>
<proteinExistence type="inferred from homology"/>
<evidence type="ECO:0000256" key="5">
    <source>
        <dbReference type="ARBA" id="ARBA00022518"/>
    </source>
</evidence>
<dbReference type="InterPro" id="IPR011050">
    <property type="entry name" value="Pectin_lyase_fold/virulence"/>
</dbReference>
<dbReference type="GO" id="GO:0042025">
    <property type="term" value="C:host cell nucleus"/>
    <property type="evidence" value="ECO:0007669"/>
    <property type="project" value="UniProtKB-SubCell"/>
</dbReference>
<evidence type="ECO:0000256" key="7">
    <source>
        <dbReference type="ARBA" id="ARBA00023323"/>
    </source>
</evidence>
<comment type="subunit">
    <text evidence="11">Interacts with host PML-4 and PML-5; this interaction promotes efficient subnuclear targeting of E1B-55K to PML nuclear bodies. Interacts with E4-ORF3 protein. Interacts with E4-ORF6 protein.</text>
</comment>
<dbReference type="Pfam" id="PF01696">
    <property type="entry name" value="Adeno_E1B_55K"/>
    <property type="match status" value="1"/>
</dbReference>
<evidence type="ECO:0000256" key="9">
    <source>
        <dbReference type="ARBA" id="ARBA00031863"/>
    </source>
</evidence>
<evidence type="ECO:0000256" key="12">
    <source>
        <dbReference type="SAM" id="MobiDB-lite"/>
    </source>
</evidence>
<feature type="region of interest" description="Disordered" evidence="12">
    <location>
        <begin position="1"/>
        <end position="21"/>
    </location>
</feature>
<accession>A0A7H0S565</accession>
<sequence length="413" mass="45450">MADAEERRLSPRPRNLARFLPGGRHPASLRVIEDELGEMERLGRQSQRLRWRDLDARDPESDLEFCEIETVEVGPEDDLGAMIRLHAKVALRPGAEYVLSSGFSISTCCYVIGRSATIILPTGVGPISVMPLSPGPLVQGLYGVTFLDVRFEQRDHSEDESSILFHCDTAARFVGCSFMGFSGVCLKLQMGGELFGCYFSANYKCIESHGAGDVVLRSCTFNKNMLGVIAYGPVEIRFCTFMDTHAAVVAHSALSFDANSVLFPDTVTDASDFSMLCCANMVPVPLCTVHVVHDPNKKPAEIRRNNFVCCRMHLGNRCGSYTVSGNTFTRCSVLCTPTAVRKLDLTPNILVESVVYKMLRREGRQGPLRKCVCGKSHASCVINVHDLTETAVSNPFENSVLVADPYVTSEDEE</sequence>
<keyword evidence="5" id="KW-0244">Early protein</keyword>
<name>A0A7H0S565_9ADEN</name>
<evidence type="ECO:0000256" key="1">
    <source>
        <dbReference type="ARBA" id="ARBA00004147"/>
    </source>
</evidence>
<dbReference type="InterPro" id="IPR002612">
    <property type="entry name" value="Adeno_E1B_55kDa"/>
</dbReference>
<protein>
    <recommendedName>
        <fullName evidence="4">E1B 55 kDa protein</fullName>
    </recommendedName>
    <alternativeName>
        <fullName evidence="8">E1B protein, large T-antigen</fullName>
    </alternativeName>
    <alternativeName>
        <fullName evidence="9">E1B-495R</fullName>
    </alternativeName>
</protein>
<evidence type="ECO:0000256" key="11">
    <source>
        <dbReference type="ARBA" id="ARBA00046912"/>
    </source>
</evidence>
<dbReference type="GO" id="GO:0030430">
    <property type="term" value="C:host cell cytoplasm"/>
    <property type="evidence" value="ECO:0007669"/>
    <property type="project" value="UniProtKB-SubCell"/>
</dbReference>
<dbReference type="GO" id="GO:0052150">
    <property type="term" value="P:symbiont-mediated perturbation of host apoptosis"/>
    <property type="evidence" value="ECO:0007669"/>
    <property type="project" value="UniProtKB-KW"/>
</dbReference>
<keyword evidence="7" id="KW-1119">Modulation of host cell apoptosis by virus</keyword>
<evidence type="ECO:0000256" key="8">
    <source>
        <dbReference type="ARBA" id="ARBA00030428"/>
    </source>
</evidence>
<keyword evidence="6" id="KW-1035">Host cytoplasm</keyword>
<evidence type="ECO:0000313" key="15">
    <source>
        <dbReference type="Proteomes" id="UP000516357"/>
    </source>
</evidence>
<evidence type="ECO:0000256" key="2">
    <source>
        <dbReference type="ARBA" id="ARBA00004192"/>
    </source>
</evidence>
<keyword evidence="7" id="KW-0945">Host-virus interaction</keyword>
<comment type="similarity">
    <text evidence="3">Belongs to the adenoviridae E1B 55 kDa protein family.</text>
</comment>
<evidence type="ECO:0000256" key="4">
    <source>
        <dbReference type="ARBA" id="ARBA00022118"/>
    </source>
</evidence>
<dbReference type="Proteomes" id="UP000516443">
    <property type="component" value="Segment"/>
</dbReference>
<evidence type="ECO:0000313" key="14">
    <source>
        <dbReference type="EMBL" id="QNQ79239.1"/>
    </source>
</evidence>
<evidence type="ECO:0000256" key="6">
    <source>
        <dbReference type="ARBA" id="ARBA00023200"/>
    </source>
</evidence>
<evidence type="ECO:0000256" key="10">
    <source>
        <dbReference type="ARBA" id="ARBA00046084"/>
    </source>
</evidence>
<dbReference type="SUPFAM" id="SSF51126">
    <property type="entry name" value="Pectin lyase-like"/>
    <property type="match status" value="1"/>
</dbReference>
<organism evidence="14 15">
    <name type="scientific">Mastadenovirus porcusquartum</name>
    <dbReference type="NCBI Taxonomy" id="3241439"/>
    <lineage>
        <taxon>Viruses</taxon>
        <taxon>Varidnaviria</taxon>
        <taxon>Bamfordvirae</taxon>
        <taxon>Preplasmiviricota</taxon>
        <taxon>Polisuviricotina</taxon>
        <taxon>Pharingeaviricetes</taxon>
        <taxon>Rowavirales</taxon>
        <taxon>Adenoviridae</taxon>
        <taxon>Mastadenovirus</taxon>
    </lineage>
</organism>
<dbReference type="Proteomes" id="UP000516357">
    <property type="component" value="Segment"/>
</dbReference>
<reference evidence="15 16" key="1">
    <citation type="submission" date="2019-09" db="EMBL/GenBank/DDBJ databases">
        <title>Genome sequence of porcine adenovirus 4 strain Kasza: fibre comparable to that of strain NADC-1, including a longer RGD-containing and a galectin domains.</title>
        <authorList>
            <person name="Papp T."/>
            <person name="Custers J."/>
            <person name="Harrach B."/>
        </authorList>
    </citation>
    <scope>NUCLEOTIDE SEQUENCE [LARGE SCALE GENOMIC DNA]</scope>
    <source>
        <strain evidence="13 16">Kasza_vL</strain>
        <strain evidence="14 15">Kasza_vS</strain>
    </source>
</reference>
<dbReference type="EMBL" id="MN411633">
    <property type="protein sequence ID" value="QNQ79239.1"/>
    <property type="molecule type" value="Genomic_DNA"/>
</dbReference>
<evidence type="ECO:0000313" key="13">
    <source>
        <dbReference type="EMBL" id="QNQ79204.1"/>
    </source>
</evidence>